<reference evidence="1 2" key="1">
    <citation type="journal article" date="2019" name="Sci. Rep.">
        <title>Orb-weaving spider Araneus ventricosus genome elucidates the spidroin gene catalogue.</title>
        <authorList>
            <person name="Kono N."/>
            <person name="Nakamura H."/>
            <person name="Ohtoshi R."/>
            <person name="Moran D.A.P."/>
            <person name="Shinohara A."/>
            <person name="Yoshida Y."/>
            <person name="Fujiwara M."/>
            <person name="Mori M."/>
            <person name="Tomita M."/>
            <person name="Arakawa K."/>
        </authorList>
    </citation>
    <scope>NUCLEOTIDE SEQUENCE [LARGE SCALE GENOMIC DNA]</scope>
</reference>
<dbReference type="EMBL" id="BGPR01006528">
    <property type="protein sequence ID" value="GBN19819.1"/>
    <property type="molecule type" value="Genomic_DNA"/>
</dbReference>
<proteinExistence type="predicted"/>
<accession>A0A4Y2LZ88</accession>
<name>A0A4Y2LZ88_ARAVE</name>
<organism evidence="1 2">
    <name type="scientific">Araneus ventricosus</name>
    <name type="common">Orbweaver spider</name>
    <name type="synonym">Epeira ventricosa</name>
    <dbReference type="NCBI Taxonomy" id="182803"/>
    <lineage>
        <taxon>Eukaryota</taxon>
        <taxon>Metazoa</taxon>
        <taxon>Ecdysozoa</taxon>
        <taxon>Arthropoda</taxon>
        <taxon>Chelicerata</taxon>
        <taxon>Arachnida</taxon>
        <taxon>Araneae</taxon>
        <taxon>Araneomorphae</taxon>
        <taxon>Entelegynae</taxon>
        <taxon>Araneoidea</taxon>
        <taxon>Araneidae</taxon>
        <taxon>Araneus</taxon>
    </lineage>
</organism>
<comment type="caution">
    <text evidence="1">The sequence shown here is derived from an EMBL/GenBank/DDBJ whole genome shotgun (WGS) entry which is preliminary data.</text>
</comment>
<dbReference type="Proteomes" id="UP000499080">
    <property type="component" value="Unassembled WGS sequence"/>
</dbReference>
<dbReference type="AlphaFoldDB" id="A0A4Y2LZ88"/>
<protein>
    <submittedName>
        <fullName evidence="1">Uncharacterized protein</fullName>
    </submittedName>
</protein>
<sequence length="113" mass="12761">MIPDVANFSPAAQSSAHFILGLPTIRYSKSISSPAQERNLHSSGKQPSGENLHWIQNPVMILPKCVCISHSRRVLLKKHQIVSQDLYDSFKVETADRTIMCNFNRNPHQSLCF</sequence>
<evidence type="ECO:0000313" key="1">
    <source>
        <dbReference type="EMBL" id="GBN19819.1"/>
    </source>
</evidence>
<evidence type="ECO:0000313" key="2">
    <source>
        <dbReference type="Proteomes" id="UP000499080"/>
    </source>
</evidence>
<keyword evidence="2" id="KW-1185">Reference proteome</keyword>
<gene>
    <name evidence="1" type="ORF">AVEN_168875_1</name>
</gene>